<evidence type="ECO:0000256" key="1">
    <source>
        <dbReference type="ARBA" id="ARBA00022491"/>
    </source>
</evidence>
<keyword evidence="3" id="KW-0238">DNA-binding</keyword>
<keyword evidence="10" id="KW-1185">Reference proteome</keyword>
<dbReference type="GO" id="GO:0003677">
    <property type="term" value="F:DNA binding"/>
    <property type="evidence" value="ECO:0007669"/>
    <property type="project" value="UniProtKB-KW"/>
</dbReference>
<dbReference type="SUPFAM" id="SSF53850">
    <property type="entry name" value="Periplasmic binding protein-like II"/>
    <property type="match status" value="1"/>
</dbReference>
<keyword evidence="5" id="KW-0804">Transcription</keyword>
<dbReference type="GO" id="GO:1904680">
    <property type="term" value="F:peptide transmembrane transporter activity"/>
    <property type="evidence" value="ECO:0007669"/>
    <property type="project" value="TreeGrafter"/>
</dbReference>
<evidence type="ECO:0000256" key="2">
    <source>
        <dbReference type="ARBA" id="ARBA00023015"/>
    </source>
</evidence>
<gene>
    <name evidence="8" type="ORF">A7K98_16285</name>
    <name evidence="9" type="ORF">A7K99_16270</name>
</gene>
<dbReference type="CDD" id="cd08507">
    <property type="entry name" value="PBP2_SgrR_like"/>
    <property type="match status" value="1"/>
</dbReference>
<dbReference type="InterPro" id="IPR039424">
    <property type="entry name" value="SBP_5"/>
</dbReference>
<feature type="domain" description="Transcriptional regulator SgrR N-terminal HTH" evidence="7">
    <location>
        <begin position="5"/>
        <end position="118"/>
    </location>
</feature>
<dbReference type="Gene3D" id="3.40.190.10">
    <property type="entry name" value="Periplasmic binding protein-like II"/>
    <property type="match status" value="1"/>
</dbReference>
<dbReference type="Proteomes" id="UP000195814">
    <property type="component" value="Chromosome"/>
</dbReference>
<dbReference type="RefSeq" id="WP_087489527.1">
    <property type="nucleotide sequence ID" value="NZ_CP015579.1"/>
</dbReference>
<evidence type="ECO:0000313" key="9">
    <source>
        <dbReference type="EMBL" id="ARU99204.1"/>
    </source>
</evidence>
<dbReference type="InterPro" id="IPR025370">
    <property type="entry name" value="SgrR_HTH_N"/>
</dbReference>
<accession>A0A1Y0LAT2</accession>
<evidence type="ECO:0000259" key="6">
    <source>
        <dbReference type="Pfam" id="PF00496"/>
    </source>
</evidence>
<dbReference type="NCBIfam" id="NF010149">
    <property type="entry name" value="PRK13626.1"/>
    <property type="match status" value="1"/>
</dbReference>
<dbReference type="Pfam" id="PF12793">
    <property type="entry name" value="SgrR_N"/>
    <property type="match status" value="1"/>
</dbReference>
<feature type="domain" description="Solute-binding protein family 5" evidence="6">
    <location>
        <begin position="166"/>
        <end position="306"/>
    </location>
</feature>
<keyword evidence="2" id="KW-0805">Transcription regulation</keyword>
<dbReference type="KEGG" id="tci:A7K98_16285"/>
<evidence type="ECO:0000256" key="5">
    <source>
        <dbReference type="ARBA" id="ARBA00023163"/>
    </source>
</evidence>
<keyword evidence="1" id="KW-0678">Repressor</keyword>
<dbReference type="EMBL" id="CP015581">
    <property type="protein sequence ID" value="ARU99204.1"/>
    <property type="molecule type" value="Genomic_DNA"/>
</dbReference>
<evidence type="ECO:0000256" key="3">
    <source>
        <dbReference type="ARBA" id="ARBA00023125"/>
    </source>
</evidence>
<dbReference type="GO" id="GO:0015833">
    <property type="term" value="P:peptide transport"/>
    <property type="evidence" value="ECO:0007669"/>
    <property type="project" value="TreeGrafter"/>
</dbReference>
<dbReference type="FunFam" id="3.40.190.10:FF:000070">
    <property type="entry name" value="HTH-type transcriptional regulator SgrR"/>
    <property type="match status" value="1"/>
</dbReference>
<evidence type="ECO:0000313" key="10">
    <source>
        <dbReference type="Proteomes" id="UP000195729"/>
    </source>
</evidence>
<evidence type="ECO:0000259" key="7">
    <source>
        <dbReference type="Pfam" id="PF12793"/>
    </source>
</evidence>
<proteinExistence type="predicted"/>
<organism evidence="8 11">
    <name type="scientific">Tatumella citrea</name>
    <name type="common">Pantoea citrea</name>
    <dbReference type="NCBI Taxonomy" id="53336"/>
    <lineage>
        <taxon>Bacteria</taxon>
        <taxon>Pseudomonadati</taxon>
        <taxon>Pseudomonadota</taxon>
        <taxon>Gammaproteobacteria</taxon>
        <taxon>Enterobacterales</taxon>
        <taxon>Erwiniaceae</taxon>
        <taxon>Tatumella</taxon>
    </lineage>
</organism>
<keyword evidence="4" id="KW-0010">Activator</keyword>
<evidence type="ECO:0000313" key="11">
    <source>
        <dbReference type="Proteomes" id="UP000195814"/>
    </source>
</evidence>
<dbReference type="OrthoDB" id="5894719at2"/>
<dbReference type="PANTHER" id="PTHR30290:SF72">
    <property type="entry name" value="HTH-TYPE TRANSCRIPTIONAL REGULATOR SGRR"/>
    <property type="match status" value="1"/>
</dbReference>
<evidence type="ECO:0000256" key="4">
    <source>
        <dbReference type="ARBA" id="ARBA00023159"/>
    </source>
</evidence>
<dbReference type="Proteomes" id="UP000195729">
    <property type="component" value="Chromosome"/>
</dbReference>
<protein>
    <submittedName>
        <fullName evidence="8">Transcriptional regulator SgrR</fullName>
    </submittedName>
</protein>
<dbReference type="AlphaFoldDB" id="A0A1Y0LAT2"/>
<dbReference type="Pfam" id="PF00496">
    <property type="entry name" value="SBP_bac_5"/>
    <property type="match status" value="1"/>
</dbReference>
<name>A0A1Y0LAT2_TATCI</name>
<dbReference type="PANTHER" id="PTHR30290">
    <property type="entry name" value="PERIPLASMIC BINDING COMPONENT OF ABC TRANSPORTER"/>
    <property type="match status" value="1"/>
</dbReference>
<sequence>MTTKRLKEQFIRLWELSHGEDQQTTLAQLAEQLHCSARHIRNLLNRMQQQQWLRWESHSGRGKRSGLYFQITAGELRQQQAEALLEQDQTEQLLQLTGDQSRVRQMILARLGRSFRQGRHILRVPYYRPLLSLLPGSPLRRSETHIARQIFNGLVRVDELSGETGPDIAHHWQQLSPLHWRFYIRPAVHFHHGRELQVTDIISSLQRLTNHPLFCHLASIDSPAAWIVDIHLTSADEWLPWLLGSVAALILPAEWQTMPDFATKPSGTGPYYVVENQKSQLRIEAFDDYFGYRPLIDNVTIWVLPEISEDLVYQGLTLQGNENQQTTGESRLEQGCYFMLFDQRSALARQPSIRRWLSNLFNPDNLLQQAASTHQRFWSPARGMLPDWQHTCYESLSEKPDGLTHLTLCWYGSHIEHLAIVKIVSPLLARHGIRLISKEVSYQQWFNGDASADLWLGSCNFTAPLEWSVFALVCEMPLFHHCLGDELSLSLPSWHQKVLNTEQWYQQLHHRHLLLPLFHHWLTLQGQRSMRGIRMNSLGWFDFKSAWFVPPEL</sequence>
<evidence type="ECO:0000313" key="8">
    <source>
        <dbReference type="EMBL" id="ARU95164.1"/>
    </source>
</evidence>
<dbReference type="InterPro" id="IPR000914">
    <property type="entry name" value="SBP_5_dom"/>
</dbReference>
<reference evidence="10 11" key="1">
    <citation type="submission" date="2016-05" db="EMBL/GenBank/DDBJ databases">
        <title>Complete genome sequence of two 2,5-diketo-D-glunonic acid producing strain Tatumella citrea.</title>
        <authorList>
            <person name="Duan C."/>
            <person name="Yang J."/>
            <person name="Yang S."/>
        </authorList>
    </citation>
    <scope>NUCLEOTIDE SEQUENCE [LARGE SCALE GENOMIC DNA]</scope>
    <source>
        <strain evidence="9 10">ATCC 39140</strain>
        <strain evidence="8 11">DSM 13699</strain>
    </source>
</reference>
<dbReference type="EMBL" id="CP015579">
    <property type="protein sequence ID" value="ARU95164.1"/>
    <property type="molecule type" value="Genomic_DNA"/>
</dbReference>
<dbReference type="InterPro" id="IPR023767">
    <property type="entry name" value="Tscrpt_reg_SgrR"/>
</dbReference>